<keyword evidence="3" id="KW-1133">Transmembrane helix</keyword>
<keyword evidence="3" id="KW-0812">Transmembrane</keyword>
<feature type="coiled-coil region" evidence="1">
    <location>
        <begin position="620"/>
        <end position="647"/>
    </location>
</feature>
<keyword evidence="1" id="KW-0175">Coiled coil</keyword>
<dbReference type="AlphaFoldDB" id="A0AAV9ZL20"/>
<feature type="transmembrane region" description="Helical" evidence="3">
    <location>
        <begin position="90"/>
        <end position="115"/>
    </location>
</feature>
<name>A0AAV9ZL20_9AGAR</name>
<evidence type="ECO:0000256" key="3">
    <source>
        <dbReference type="SAM" id="Phobius"/>
    </source>
</evidence>
<evidence type="ECO:0000313" key="5">
    <source>
        <dbReference type="Proteomes" id="UP001362999"/>
    </source>
</evidence>
<proteinExistence type="predicted"/>
<keyword evidence="5" id="KW-1185">Reference proteome</keyword>
<evidence type="ECO:0000256" key="1">
    <source>
        <dbReference type="SAM" id="Coils"/>
    </source>
</evidence>
<protein>
    <submittedName>
        <fullName evidence="4">Uncharacterized protein</fullName>
    </submittedName>
</protein>
<sequence>MDRSLAVVALEPEEGTLWVFKIVLDLLDWVERIYGTVYCEVLILILVWIGLEMVSTRLRLRGLIWRWLERWWEGFPKRYWTARSLASACFYYYFIILLRRLPAIVWVAACIYFAWSPELARVGFVVCWLCCRWISAFTAAHIPRVSYAHREGLIQMINGVGKDNGEEEKSALASHITHRSHDSAGGLDVERHIFIRRNKLHNEEDRDRAETRRDRRNAPFYIPRPWDRDAPTLASENVDDLVDFFENVEDIIELGRVDDDNERKALVTSYLPIRTRDMWRELKTYNAGHSYADFRIEILSLYPEIAEQQRGSLACLEELGNGFRGIQQNEEGRLRRFGLRFCGVVNRLKTPLALITNRDACIKYLKALDRAFAGRVRKAVDEREVARVSLRQLGAGLNDSEHTKEHAQRKEDVIDLRDLVEIAEVISQTDTTYLFPNESDTGPRRQKSPTALPAATLNRFGQNEYRELLTAEHDALQVFAQNETAKIAPDLLGAGYGDDTDERNEISERLTQVVHEFEIIRRKDCEEMLAWYRDEFGILWDAMKAVEKGVSEELDITRKQFGESQHGVEQLKIEVDSLHEELFSDFDVLRDEVRTIRVRLRNAQICGTLPERMTMEELSHRLERNKIEEVENELIRVSDELGFIRESLRNLQEGFEHKRIDLDALHEEMMNESDVVRDEIRTIQTQIRNLQMLEAPPRLVTENTETFLMNWVKEEMKGVEKKSNVPVRDRRTFQPLLTKKQRKALERAELERTKPDEQKALDVVEELVDRDCPEYSDQDSTRNSECVRTGPEQDSAGLSGL</sequence>
<reference evidence="4 5" key="1">
    <citation type="journal article" date="2024" name="J Genomics">
        <title>Draft genome sequencing and assembly of Favolaschia claudopus CIRM-BRFM 2984 isolated from oak limbs.</title>
        <authorList>
            <person name="Navarro D."/>
            <person name="Drula E."/>
            <person name="Chaduli D."/>
            <person name="Cazenave R."/>
            <person name="Ahrendt S."/>
            <person name="Wang J."/>
            <person name="Lipzen A."/>
            <person name="Daum C."/>
            <person name="Barry K."/>
            <person name="Grigoriev I.V."/>
            <person name="Favel A."/>
            <person name="Rosso M.N."/>
            <person name="Martin F."/>
        </authorList>
    </citation>
    <scope>NUCLEOTIDE SEQUENCE [LARGE SCALE GENOMIC DNA]</scope>
    <source>
        <strain evidence="4 5">CIRM-BRFM 2984</strain>
    </source>
</reference>
<evidence type="ECO:0000313" key="4">
    <source>
        <dbReference type="EMBL" id="KAK6984891.1"/>
    </source>
</evidence>
<feature type="transmembrane region" description="Helical" evidence="3">
    <location>
        <begin position="33"/>
        <end position="51"/>
    </location>
</feature>
<evidence type="ECO:0000256" key="2">
    <source>
        <dbReference type="SAM" id="MobiDB-lite"/>
    </source>
</evidence>
<dbReference type="Proteomes" id="UP001362999">
    <property type="component" value="Unassembled WGS sequence"/>
</dbReference>
<organism evidence="4 5">
    <name type="scientific">Favolaschia claudopus</name>
    <dbReference type="NCBI Taxonomy" id="2862362"/>
    <lineage>
        <taxon>Eukaryota</taxon>
        <taxon>Fungi</taxon>
        <taxon>Dikarya</taxon>
        <taxon>Basidiomycota</taxon>
        <taxon>Agaricomycotina</taxon>
        <taxon>Agaricomycetes</taxon>
        <taxon>Agaricomycetidae</taxon>
        <taxon>Agaricales</taxon>
        <taxon>Marasmiineae</taxon>
        <taxon>Mycenaceae</taxon>
        <taxon>Favolaschia</taxon>
    </lineage>
</organism>
<keyword evidence="3" id="KW-0472">Membrane</keyword>
<dbReference type="EMBL" id="JAWWNJ010000134">
    <property type="protein sequence ID" value="KAK6984891.1"/>
    <property type="molecule type" value="Genomic_DNA"/>
</dbReference>
<gene>
    <name evidence="4" type="ORF">R3P38DRAFT_3451883</name>
</gene>
<accession>A0AAV9ZL20</accession>
<feature type="region of interest" description="Disordered" evidence="2">
    <location>
        <begin position="770"/>
        <end position="801"/>
    </location>
</feature>
<comment type="caution">
    <text evidence="4">The sequence shown here is derived from an EMBL/GenBank/DDBJ whole genome shotgun (WGS) entry which is preliminary data.</text>
</comment>